<dbReference type="SUPFAM" id="SSF56726">
    <property type="entry name" value="DNA topoisomerase IV, alpha subunit"/>
    <property type="match status" value="1"/>
</dbReference>
<keyword evidence="5" id="KW-0479">Metal-binding</keyword>
<dbReference type="GO" id="GO:0005524">
    <property type="term" value="F:ATP binding"/>
    <property type="evidence" value="ECO:0007669"/>
    <property type="project" value="InterPro"/>
</dbReference>
<dbReference type="AlphaFoldDB" id="A0A1C7N9Y4"/>
<evidence type="ECO:0000256" key="2">
    <source>
        <dbReference type="ARBA" id="ARBA00001946"/>
    </source>
</evidence>
<dbReference type="PANTHER" id="PTHR10848:SF0">
    <property type="entry name" value="MEIOTIC RECOMBINATION PROTEIN SPO11"/>
    <property type="match status" value="1"/>
</dbReference>
<protein>
    <recommendedName>
        <fullName evidence="4">DNA topoisomerase (ATP-hydrolyzing)</fullName>
        <ecNumber evidence="4">5.6.2.2</ecNumber>
    </recommendedName>
</protein>
<dbReference type="STRING" id="101091.A0A1C7N9Y4"/>
<keyword evidence="8 10" id="KW-0238">DNA-binding</keyword>
<dbReference type="GO" id="GO:0042138">
    <property type="term" value="P:meiotic DNA double-strand break formation"/>
    <property type="evidence" value="ECO:0007669"/>
    <property type="project" value="TreeGrafter"/>
</dbReference>
<dbReference type="CDD" id="cd00223">
    <property type="entry name" value="TOPRIM_TopoIIB_SPO"/>
    <property type="match status" value="1"/>
</dbReference>
<dbReference type="PROSITE" id="PS52041">
    <property type="entry name" value="TOPO_IIB"/>
    <property type="match status" value="1"/>
</dbReference>
<evidence type="ECO:0000256" key="8">
    <source>
        <dbReference type="ARBA" id="ARBA00023125"/>
    </source>
</evidence>
<organism evidence="13 14">
    <name type="scientific">Choanephora cucurbitarum</name>
    <dbReference type="NCBI Taxonomy" id="101091"/>
    <lineage>
        <taxon>Eukaryota</taxon>
        <taxon>Fungi</taxon>
        <taxon>Fungi incertae sedis</taxon>
        <taxon>Mucoromycota</taxon>
        <taxon>Mucoromycotina</taxon>
        <taxon>Mucoromycetes</taxon>
        <taxon>Mucorales</taxon>
        <taxon>Mucorineae</taxon>
        <taxon>Choanephoraceae</taxon>
        <taxon>Choanephoroideae</taxon>
        <taxon>Choanephora</taxon>
    </lineage>
</organism>
<dbReference type="PRINTS" id="PR01550">
    <property type="entry name" value="TOP6AFAMILY"/>
</dbReference>
<dbReference type="InParanoid" id="A0A1C7N9Y4"/>
<keyword evidence="6" id="KW-0460">Magnesium</keyword>
<evidence type="ECO:0000256" key="10">
    <source>
        <dbReference type="PROSITE-ProRule" id="PRU01385"/>
    </source>
</evidence>
<dbReference type="OrthoDB" id="521512at2759"/>
<keyword evidence="9 10" id="KW-0413">Isomerase</keyword>
<evidence type="ECO:0000259" key="11">
    <source>
        <dbReference type="Pfam" id="PF04406"/>
    </source>
</evidence>
<dbReference type="EMBL" id="LUGH01000343">
    <property type="protein sequence ID" value="OBZ85943.1"/>
    <property type="molecule type" value="Genomic_DNA"/>
</dbReference>
<evidence type="ECO:0000256" key="4">
    <source>
        <dbReference type="ARBA" id="ARBA00012895"/>
    </source>
</evidence>
<dbReference type="GO" id="GO:0000706">
    <property type="term" value="P:meiotic DNA double-strand break processing"/>
    <property type="evidence" value="ECO:0007669"/>
    <property type="project" value="TreeGrafter"/>
</dbReference>
<evidence type="ECO:0000256" key="3">
    <source>
        <dbReference type="ARBA" id="ARBA00006559"/>
    </source>
</evidence>
<feature type="active site" description="O-(5'-phospho-DNA)-tyrosine intermediate" evidence="10">
    <location>
        <position position="19"/>
    </location>
</feature>
<dbReference type="EC" id="5.6.2.2" evidence="4"/>
<dbReference type="Gene3D" id="1.10.10.10">
    <property type="entry name" value="Winged helix-like DNA-binding domain superfamily/Winged helix DNA-binding domain"/>
    <property type="match status" value="1"/>
</dbReference>
<reference evidence="13 14" key="1">
    <citation type="submission" date="2016-03" db="EMBL/GenBank/DDBJ databases">
        <title>Choanephora cucurbitarum.</title>
        <authorList>
            <person name="Min B."/>
            <person name="Park H."/>
            <person name="Park J.-H."/>
            <person name="Shin H.-D."/>
            <person name="Choi I.-G."/>
        </authorList>
    </citation>
    <scope>NUCLEOTIDE SEQUENCE [LARGE SCALE GENOMIC DNA]</scope>
    <source>
        <strain evidence="13 14">KUS-F28377</strain>
    </source>
</reference>
<evidence type="ECO:0000313" key="14">
    <source>
        <dbReference type="Proteomes" id="UP000093000"/>
    </source>
</evidence>
<dbReference type="Pfam" id="PF04406">
    <property type="entry name" value="TP6A_N"/>
    <property type="match status" value="1"/>
</dbReference>
<proteinExistence type="inferred from homology"/>
<feature type="domain" description="Topoisomerase 6 subunit A/Spo11 TOPRIM" evidence="12">
    <location>
        <begin position="125"/>
        <end position="253"/>
    </location>
</feature>
<evidence type="ECO:0000256" key="6">
    <source>
        <dbReference type="ARBA" id="ARBA00022842"/>
    </source>
</evidence>
<name>A0A1C7N9Y4_9FUNG</name>
<evidence type="ECO:0000256" key="9">
    <source>
        <dbReference type="ARBA" id="ARBA00023235"/>
    </source>
</evidence>
<dbReference type="GO" id="GO:0007131">
    <property type="term" value="P:reciprocal meiotic recombination"/>
    <property type="evidence" value="ECO:0007669"/>
    <property type="project" value="TreeGrafter"/>
</dbReference>
<comment type="catalytic activity">
    <reaction evidence="1 10">
        <text>ATP-dependent breakage, passage and rejoining of double-stranded DNA.</text>
        <dbReference type="EC" id="5.6.2.2"/>
    </reaction>
</comment>
<evidence type="ECO:0000259" key="12">
    <source>
        <dbReference type="Pfam" id="PF21180"/>
    </source>
</evidence>
<dbReference type="GO" id="GO:0003677">
    <property type="term" value="F:DNA binding"/>
    <property type="evidence" value="ECO:0007669"/>
    <property type="project" value="UniProtKB-UniRule"/>
</dbReference>
<feature type="domain" description="Spo11/DNA topoisomerase VI subunit A N-terminal" evidence="11">
    <location>
        <begin position="1"/>
        <end position="51"/>
    </location>
</feature>
<dbReference type="PANTHER" id="PTHR10848">
    <property type="entry name" value="MEIOTIC RECOMBINATION PROTEIN SPO11"/>
    <property type="match status" value="1"/>
</dbReference>
<dbReference type="FunCoup" id="A0A1C7N9Y4">
    <property type="interactions" value="125"/>
</dbReference>
<comment type="caution">
    <text evidence="13">The sequence shown here is derived from an EMBL/GenBank/DDBJ whole genome shotgun (WGS) entry which is preliminary data.</text>
</comment>
<keyword evidence="14" id="KW-1185">Reference proteome</keyword>
<comment type="cofactor">
    <cofactor evidence="2">
        <name>Mg(2+)</name>
        <dbReference type="ChEBI" id="CHEBI:18420"/>
    </cofactor>
</comment>
<evidence type="ECO:0000256" key="7">
    <source>
        <dbReference type="ARBA" id="ARBA00023029"/>
    </source>
</evidence>
<comment type="similarity">
    <text evidence="3 10">Belongs to the TOP6A family.</text>
</comment>
<dbReference type="InterPro" id="IPR002815">
    <property type="entry name" value="Spo11/TopoVI_A"/>
</dbReference>
<dbReference type="GO" id="GO:0000228">
    <property type="term" value="C:nuclear chromosome"/>
    <property type="evidence" value="ECO:0007669"/>
    <property type="project" value="TreeGrafter"/>
</dbReference>
<gene>
    <name evidence="13" type="primary">SPO11</name>
    <name evidence="13" type="ORF">A0J61_06006</name>
</gene>
<dbReference type="InterPro" id="IPR036388">
    <property type="entry name" value="WH-like_DNA-bd_sf"/>
</dbReference>
<dbReference type="InterPro" id="IPR013049">
    <property type="entry name" value="Spo11/TopoVI_A_N"/>
</dbReference>
<dbReference type="Gene3D" id="3.40.1360.10">
    <property type="match status" value="1"/>
</dbReference>
<evidence type="ECO:0000256" key="5">
    <source>
        <dbReference type="ARBA" id="ARBA00022723"/>
    </source>
</evidence>
<dbReference type="InterPro" id="IPR034136">
    <property type="entry name" value="TOPRIM_Topo6A/Spo11"/>
</dbReference>
<dbReference type="InterPro" id="IPR036078">
    <property type="entry name" value="Spo11/TopoVI_A_sf"/>
</dbReference>
<accession>A0A1C7N9Y4</accession>
<dbReference type="GO" id="GO:0046872">
    <property type="term" value="F:metal ion binding"/>
    <property type="evidence" value="ECO:0007669"/>
    <property type="project" value="UniProtKB-KW"/>
</dbReference>
<dbReference type="Pfam" id="PF21180">
    <property type="entry name" value="TOP6A-Spo11_Toprim"/>
    <property type="match status" value="1"/>
</dbReference>
<keyword evidence="7 10" id="KW-0799">Topoisomerase</keyword>
<dbReference type="Proteomes" id="UP000093000">
    <property type="component" value="Unassembled WGS sequence"/>
</dbReference>
<sequence>MIYEAVSYEITVTKRDMFYRDVVLFGKQTVVDTIVDDFSCHFNVPRSSLNVTAASKGLIFGPIKIILKNGKTLDCMTLASHQEDTQMLDNDDDEEEGFQGQTNDQGALIPPVSQIAEIQCKAKCILVIEKEATFRYLVSVGFNHSLQVQQDCILITGKGYPDLSTRQLVKYLSVHFSEKPILALMDNDPHGLDIYATYKWGARASRAFEGSVDSLQLIGLSCKDRIDYKIPVESWIPMTDRDRVKCAAMVRTLNHDEIPGESQLVERGWKHNLDTQLSSQGHQSYM</sequence>
<evidence type="ECO:0000313" key="13">
    <source>
        <dbReference type="EMBL" id="OBZ85943.1"/>
    </source>
</evidence>
<dbReference type="GO" id="GO:0003918">
    <property type="term" value="F:DNA topoisomerase type II (double strand cut, ATP-hydrolyzing) activity"/>
    <property type="evidence" value="ECO:0007669"/>
    <property type="project" value="UniProtKB-UniRule"/>
</dbReference>
<evidence type="ECO:0000256" key="1">
    <source>
        <dbReference type="ARBA" id="ARBA00000185"/>
    </source>
</evidence>